<dbReference type="GO" id="GO:0030674">
    <property type="term" value="F:protein-macromolecule adaptor activity"/>
    <property type="evidence" value="ECO:0007669"/>
    <property type="project" value="TreeGrafter"/>
</dbReference>
<proteinExistence type="predicted"/>
<keyword evidence="6" id="KW-0472">Membrane</keyword>
<organism evidence="7">
    <name type="scientific">Xenopsylla cheopis</name>
    <name type="common">Oriental rat flea</name>
    <name type="synonym">Pulex cheopis</name>
    <dbReference type="NCBI Taxonomy" id="163159"/>
    <lineage>
        <taxon>Eukaryota</taxon>
        <taxon>Metazoa</taxon>
        <taxon>Ecdysozoa</taxon>
        <taxon>Arthropoda</taxon>
        <taxon>Hexapoda</taxon>
        <taxon>Insecta</taxon>
        <taxon>Pterygota</taxon>
        <taxon>Neoptera</taxon>
        <taxon>Endopterygota</taxon>
        <taxon>Siphonaptera</taxon>
        <taxon>Pulicidae</taxon>
        <taxon>Xenopsyllinae</taxon>
        <taxon>Xenopsylla</taxon>
    </lineage>
</organism>
<evidence type="ECO:0000256" key="5">
    <source>
        <dbReference type="ARBA" id="ARBA00029630"/>
    </source>
</evidence>
<evidence type="ECO:0000256" key="6">
    <source>
        <dbReference type="SAM" id="Phobius"/>
    </source>
</evidence>
<sequence>MLTKVSRFMIRNKNKFIITGCVVGGVILATRYAHRKLRAWQEKQSLEFLERNRQSQHFDSTETTCNQTILSLAPTLFEAVSKSITTEDIIAQLKTNPDNKVQLWLDLKTRAFSKISTFVYVCSALVVTLRVQLNLLGGYVYKDSKNGSCNVDSDMQTRYLSLCHYLLGEGVKNISQIVKDNVKEILKNISLTKKLSLSDIEQIFWSIQAAVAKDSRNPLNHINKFVLPTTDTNSALFSTMVAETKDLMDTEDVKTLLTLGVSQGFATMVDSIAENFIPKEKIVEVESKSESNEFVNVNKMQIPMAKMIPIVNALIPKASIVLIQELILNEKIKILGANVYETFCH</sequence>
<keyword evidence="6" id="KW-0812">Transmembrane</keyword>
<comment type="function">
    <text evidence="4">Involved in peroxisome biosynthesis and integrity. Assembles membrane vesicles before the matrix proteins are translocated. As a docking factor for PEX19, is necessary for the import of peroxisomal membrane proteins in the peroxisomes.</text>
</comment>
<evidence type="ECO:0000256" key="2">
    <source>
        <dbReference type="ARBA" id="ARBA00014294"/>
    </source>
</evidence>
<dbReference type="PANTHER" id="PTHR28080">
    <property type="entry name" value="PEROXISOMAL BIOGENESIS FACTOR 3"/>
    <property type="match status" value="1"/>
</dbReference>
<comment type="subunit">
    <text evidence="1">Interacts with PEX19.</text>
</comment>
<keyword evidence="6" id="KW-1133">Transmembrane helix</keyword>
<dbReference type="AlphaFoldDB" id="A0A6M2DN79"/>
<protein>
    <recommendedName>
        <fullName evidence="2">Peroxisomal biogenesis factor 3</fullName>
    </recommendedName>
    <alternativeName>
        <fullName evidence="5">Peroxisomal assembly protein PEX3</fullName>
    </alternativeName>
</protein>
<dbReference type="GO" id="GO:0005778">
    <property type="term" value="C:peroxisomal membrane"/>
    <property type="evidence" value="ECO:0007669"/>
    <property type="project" value="InterPro"/>
</dbReference>
<dbReference type="GO" id="GO:0045046">
    <property type="term" value="P:protein import into peroxisome membrane"/>
    <property type="evidence" value="ECO:0007669"/>
    <property type="project" value="TreeGrafter"/>
</dbReference>
<evidence type="ECO:0000313" key="7">
    <source>
        <dbReference type="EMBL" id="NOV47210.1"/>
    </source>
</evidence>
<evidence type="ECO:0000256" key="1">
    <source>
        <dbReference type="ARBA" id="ARBA00011494"/>
    </source>
</evidence>
<evidence type="ECO:0000256" key="3">
    <source>
        <dbReference type="ARBA" id="ARBA00022593"/>
    </source>
</evidence>
<dbReference type="InterPro" id="IPR006966">
    <property type="entry name" value="Peroxin-3"/>
</dbReference>
<reference evidence="7" key="1">
    <citation type="submission" date="2020-03" db="EMBL/GenBank/DDBJ databases">
        <title>Transcriptomic Profiling of the Digestive Tract of the Rat Flea, Xenopsylla cheopis, Following Blood Feeding and Infection with Yersinia pestis.</title>
        <authorList>
            <person name="Bland D.M."/>
            <person name="Martens C.A."/>
            <person name="Virtaneva K."/>
            <person name="Kanakabandi K."/>
            <person name="Long D."/>
            <person name="Rosenke R."/>
            <person name="Saturday G.A."/>
            <person name="Hoyt F.H."/>
            <person name="Bruno D.P."/>
            <person name="Ribeiro J.M.C."/>
            <person name="Hinnebusch J."/>
        </authorList>
    </citation>
    <scope>NUCLEOTIDE SEQUENCE</scope>
</reference>
<dbReference type="Pfam" id="PF04882">
    <property type="entry name" value="Peroxin-3"/>
    <property type="match status" value="3"/>
</dbReference>
<name>A0A6M2DN79_XENCH</name>
<dbReference type="PANTHER" id="PTHR28080:SF1">
    <property type="entry name" value="PEROXISOMAL BIOGENESIS FACTOR 3"/>
    <property type="match status" value="1"/>
</dbReference>
<dbReference type="EMBL" id="GIIL01003484">
    <property type="protein sequence ID" value="NOV47210.1"/>
    <property type="molecule type" value="Transcribed_RNA"/>
</dbReference>
<keyword evidence="3" id="KW-0962">Peroxisome biogenesis</keyword>
<accession>A0A6M2DN79</accession>
<evidence type="ECO:0000256" key="4">
    <source>
        <dbReference type="ARBA" id="ARBA00025338"/>
    </source>
</evidence>
<feature type="transmembrane region" description="Helical" evidence="6">
    <location>
        <begin position="16"/>
        <end position="33"/>
    </location>
</feature>